<name>A0A5E7JXR4_PSEFL</name>
<dbReference type="EMBL" id="CABVIH010000010">
    <property type="protein sequence ID" value="VVO93160.1"/>
    <property type="molecule type" value="Genomic_DNA"/>
</dbReference>
<accession>A0A5E7JXR4</accession>
<evidence type="ECO:0000313" key="2">
    <source>
        <dbReference type="Proteomes" id="UP000375525"/>
    </source>
</evidence>
<dbReference type="AlphaFoldDB" id="A0A5E7JXR4"/>
<dbReference type="Proteomes" id="UP000375525">
    <property type="component" value="Unassembled WGS sequence"/>
</dbReference>
<dbReference type="RefSeq" id="WP_150779910.1">
    <property type="nucleotide sequence ID" value="NZ_CABVIH010000010.1"/>
</dbReference>
<reference evidence="1 2" key="1">
    <citation type="submission" date="2019-09" db="EMBL/GenBank/DDBJ databases">
        <authorList>
            <person name="Chandra G."/>
            <person name="Truman W A."/>
        </authorList>
    </citation>
    <scope>NUCLEOTIDE SEQUENCE [LARGE SCALE GENOMIC DNA]</scope>
    <source>
        <strain evidence="1">PS880</strain>
    </source>
</reference>
<evidence type="ECO:0000313" key="1">
    <source>
        <dbReference type="EMBL" id="VVO93160.1"/>
    </source>
</evidence>
<organism evidence="1 2">
    <name type="scientific">Pseudomonas fluorescens</name>
    <dbReference type="NCBI Taxonomy" id="294"/>
    <lineage>
        <taxon>Bacteria</taxon>
        <taxon>Pseudomonadati</taxon>
        <taxon>Pseudomonadota</taxon>
        <taxon>Gammaproteobacteria</taxon>
        <taxon>Pseudomonadales</taxon>
        <taxon>Pseudomonadaceae</taxon>
        <taxon>Pseudomonas</taxon>
    </lineage>
</organism>
<gene>
    <name evidence="1" type="ORF">PS880_02418</name>
</gene>
<proteinExistence type="predicted"/>
<sequence length="97" mass="11259">MFQLNVFKQFGQITLELRSALPLLLSNFRIENEIDECYWHSLSVLQYPGHQRCYAINPSVIHTSSLTGENVVSWNFKRQMIDILNRTSLITSADRTV</sequence>
<protein>
    <submittedName>
        <fullName evidence="1">Uncharacterized protein</fullName>
    </submittedName>
</protein>